<sequence>MSARRCADERGSIHVAVIPMVVGLLAAAVLVIVVLGGVTGERRESTTAADAAALAAAETWDRELEDTFTWRAGSSEHVSFWALAGTPVSATVDAGAMRAKASEFAERNGAELREFSVDTERLEVSVSVRNRSTVPETSTRVPAEATARIELTGGLCLSGVQIGYRLPWGCQTWPEAAPTPPPAPTPTPTPSPSPSDGEEPEPEPSDEPTPWTPPPFVRPDVDPYESEVVLTR</sequence>
<feature type="transmembrane region" description="Helical" evidence="2">
    <location>
        <begin position="12"/>
        <end position="38"/>
    </location>
</feature>
<feature type="compositionally biased region" description="Pro residues" evidence="1">
    <location>
        <begin position="177"/>
        <end position="193"/>
    </location>
</feature>
<feature type="domain" description="Putative Flp pilus-assembly TadG-like N-terminal" evidence="3">
    <location>
        <begin position="20"/>
        <end position="57"/>
    </location>
</feature>
<evidence type="ECO:0000256" key="2">
    <source>
        <dbReference type="SAM" id="Phobius"/>
    </source>
</evidence>
<keyword evidence="2" id="KW-0812">Transmembrane</keyword>
<protein>
    <recommendedName>
        <fullName evidence="3">Putative Flp pilus-assembly TadG-like N-terminal domain-containing protein</fullName>
    </recommendedName>
</protein>
<gene>
    <name evidence="4" type="ORF">GCM10023216_14550</name>
</gene>
<evidence type="ECO:0000256" key="1">
    <source>
        <dbReference type="SAM" id="MobiDB-lite"/>
    </source>
</evidence>
<name>A0ABP8YAE5_9MICO</name>
<dbReference type="Pfam" id="PF13400">
    <property type="entry name" value="Tad"/>
    <property type="match status" value="1"/>
</dbReference>
<evidence type="ECO:0000313" key="5">
    <source>
        <dbReference type="Proteomes" id="UP001500956"/>
    </source>
</evidence>
<keyword evidence="2" id="KW-1133">Transmembrane helix</keyword>
<evidence type="ECO:0000259" key="3">
    <source>
        <dbReference type="Pfam" id="PF13400"/>
    </source>
</evidence>
<dbReference type="EMBL" id="BAABID010000007">
    <property type="protein sequence ID" value="GAA4725311.1"/>
    <property type="molecule type" value="Genomic_DNA"/>
</dbReference>
<organism evidence="4 5">
    <name type="scientific">Isoptericola chiayiensis</name>
    <dbReference type="NCBI Taxonomy" id="579446"/>
    <lineage>
        <taxon>Bacteria</taxon>
        <taxon>Bacillati</taxon>
        <taxon>Actinomycetota</taxon>
        <taxon>Actinomycetes</taxon>
        <taxon>Micrococcales</taxon>
        <taxon>Promicromonosporaceae</taxon>
        <taxon>Isoptericola</taxon>
    </lineage>
</organism>
<reference evidence="5" key="1">
    <citation type="journal article" date="2019" name="Int. J. Syst. Evol. Microbiol.">
        <title>The Global Catalogue of Microorganisms (GCM) 10K type strain sequencing project: providing services to taxonomists for standard genome sequencing and annotation.</title>
        <authorList>
            <consortium name="The Broad Institute Genomics Platform"/>
            <consortium name="The Broad Institute Genome Sequencing Center for Infectious Disease"/>
            <person name="Wu L."/>
            <person name="Ma J."/>
        </authorList>
    </citation>
    <scope>NUCLEOTIDE SEQUENCE [LARGE SCALE GENOMIC DNA]</scope>
    <source>
        <strain evidence="5">JCM 18063</strain>
    </source>
</reference>
<feature type="region of interest" description="Disordered" evidence="1">
    <location>
        <begin position="173"/>
        <end position="232"/>
    </location>
</feature>
<keyword evidence="5" id="KW-1185">Reference proteome</keyword>
<dbReference type="Proteomes" id="UP001500956">
    <property type="component" value="Unassembled WGS sequence"/>
</dbReference>
<feature type="compositionally biased region" description="Acidic residues" evidence="1">
    <location>
        <begin position="196"/>
        <end position="206"/>
    </location>
</feature>
<dbReference type="InterPro" id="IPR028087">
    <property type="entry name" value="Tad_N"/>
</dbReference>
<keyword evidence="2" id="KW-0472">Membrane</keyword>
<proteinExistence type="predicted"/>
<comment type="caution">
    <text evidence="4">The sequence shown here is derived from an EMBL/GenBank/DDBJ whole genome shotgun (WGS) entry which is preliminary data.</text>
</comment>
<evidence type="ECO:0000313" key="4">
    <source>
        <dbReference type="EMBL" id="GAA4725311.1"/>
    </source>
</evidence>
<accession>A0ABP8YAE5</accession>